<evidence type="ECO:0000259" key="8">
    <source>
        <dbReference type="Pfam" id="PF01288"/>
    </source>
</evidence>
<organism evidence="9 10">
    <name type="scientific">Saccharospirillum salsuginis</name>
    <dbReference type="NCBI Taxonomy" id="418750"/>
    <lineage>
        <taxon>Bacteria</taxon>
        <taxon>Pseudomonadati</taxon>
        <taxon>Pseudomonadota</taxon>
        <taxon>Gammaproteobacteria</taxon>
        <taxon>Oceanospirillales</taxon>
        <taxon>Saccharospirillaceae</taxon>
        <taxon>Saccharospirillum</taxon>
    </lineage>
</organism>
<dbReference type="GO" id="GO:0016301">
    <property type="term" value="F:kinase activity"/>
    <property type="evidence" value="ECO:0007669"/>
    <property type="project" value="UniProtKB-KW"/>
</dbReference>
<comment type="pathway">
    <text evidence="1">Cofactor biosynthesis; tetrahydrofolate biosynthesis; 2-amino-4-hydroxy-6-hydroxymethyl-7,8-dihydropteridine diphosphate from 7,8-dihydroneopterin triphosphate: step 4/4.</text>
</comment>
<dbReference type="SUPFAM" id="SSF55083">
    <property type="entry name" value="6-hydroxymethyl-7,8-dihydropterin pyrophosphokinase, HPPK"/>
    <property type="match status" value="1"/>
</dbReference>
<accession>A0A918K4E5</accession>
<keyword evidence="10" id="KW-1185">Reference proteome</keyword>
<name>A0A918K4E5_9GAMM</name>
<evidence type="ECO:0000256" key="6">
    <source>
        <dbReference type="ARBA" id="ARBA00022840"/>
    </source>
</evidence>
<keyword evidence="3" id="KW-0808">Transferase</keyword>
<reference evidence="9" key="1">
    <citation type="journal article" date="2014" name="Int. J. Syst. Evol. Microbiol.">
        <title>Complete genome sequence of Corynebacterium casei LMG S-19264T (=DSM 44701T), isolated from a smear-ripened cheese.</title>
        <authorList>
            <consortium name="US DOE Joint Genome Institute (JGI-PGF)"/>
            <person name="Walter F."/>
            <person name="Albersmeier A."/>
            <person name="Kalinowski J."/>
            <person name="Ruckert C."/>
        </authorList>
    </citation>
    <scope>NUCLEOTIDE SEQUENCE</scope>
    <source>
        <strain evidence="9">KCTC 22169</strain>
    </source>
</reference>
<dbReference type="CDD" id="cd00483">
    <property type="entry name" value="HPPK"/>
    <property type="match status" value="1"/>
</dbReference>
<evidence type="ECO:0000256" key="1">
    <source>
        <dbReference type="ARBA" id="ARBA00005051"/>
    </source>
</evidence>
<dbReference type="GO" id="GO:0046656">
    <property type="term" value="P:folic acid biosynthetic process"/>
    <property type="evidence" value="ECO:0007669"/>
    <property type="project" value="UniProtKB-KW"/>
</dbReference>
<dbReference type="Pfam" id="PF01288">
    <property type="entry name" value="HPPK"/>
    <property type="match status" value="1"/>
</dbReference>
<dbReference type="GO" id="GO:0005524">
    <property type="term" value="F:ATP binding"/>
    <property type="evidence" value="ECO:0007669"/>
    <property type="project" value="UniProtKB-KW"/>
</dbReference>
<gene>
    <name evidence="9" type="ORF">GCM10007392_10610</name>
</gene>
<proteinExistence type="predicted"/>
<reference evidence="9" key="2">
    <citation type="submission" date="2020-09" db="EMBL/GenBank/DDBJ databases">
        <authorList>
            <person name="Sun Q."/>
            <person name="Kim S."/>
        </authorList>
    </citation>
    <scope>NUCLEOTIDE SEQUENCE</scope>
    <source>
        <strain evidence="9">KCTC 22169</strain>
    </source>
</reference>
<dbReference type="EMBL" id="BMXR01000002">
    <property type="protein sequence ID" value="GGX45476.1"/>
    <property type="molecule type" value="Genomic_DNA"/>
</dbReference>
<evidence type="ECO:0000256" key="4">
    <source>
        <dbReference type="ARBA" id="ARBA00022741"/>
    </source>
</evidence>
<keyword evidence="5" id="KW-0418">Kinase</keyword>
<dbReference type="EC" id="2.7.6.3" evidence="2"/>
<dbReference type="InterPro" id="IPR000550">
    <property type="entry name" value="Hppk"/>
</dbReference>
<dbReference type="Proteomes" id="UP000626148">
    <property type="component" value="Unassembled WGS sequence"/>
</dbReference>
<dbReference type="PANTHER" id="PTHR43071:SF2">
    <property type="entry name" value="2-AMINO-4-HYDROXY-6-HYDROXYMETHYLDIHYDROPTERIDINE PYROPHOSPHOKINASE"/>
    <property type="match status" value="1"/>
</dbReference>
<sequence>MSQNQATPVALSLGSNINRYRNLTGALDALAEAFGELWCSPVYESESVGFDGSNFLNSVVVIHTERPLGDINAVLKRIEDDHGRNRQGPKFSPRTLDIDVLTYGDAVGTVEGIELPREETAKNAFVLKPMADLLPDTRLPGSDFTYAQLWAAYPKDKQKLWRVDFRWHNRAL</sequence>
<dbReference type="PANTHER" id="PTHR43071">
    <property type="entry name" value="2-AMINO-4-HYDROXY-6-HYDROXYMETHYLDIHYDROPTERIDINE PYROPHOSPHOKINASE"/>
    <property type="match status" value="1"/>
</dbReference>
<keyword evidence="6" id="KW-0067">ATP-binding</keyword>
<dbReference type="Gene3D" id="3.30.70.560">
    <property type="entry name" value="7,8-Dihydro-6-hydroxymethylpterin-pyrophosphokinase HPPK"/>
    <property type="match status" value="1"/>
</dbReference>
<dbReference type="NCBIfam" id="TIGR01498">
    <property type="entry name" value="folK"/>
    <property type="match status" value="1"/>
</dbReference>
<feature type="domain" description="7,8-dihydro-6-hydroxymethylpterin-pyrophosphokinase" evidence="8">
    <location>
        <begin position="11"/>
        <end position="134"/>
    </location>
</feature>
<dbReference type="RefSeq" id="WP_189607449.1">
    <property type="nucleotide sequence ID" value="NZ_BMXR01000002.1"/>
</dbReference>
<evidence type="ECO:0000313" key="9">
    <source>
        <dbReference type="EMBL" id="GGX45476.1"/>
    </source>
</evidence>
<keyword evidence="4" id="KW-0547">Nucleotide-binding</keyword>
<protein>
    <recommendedName>
        <fullName evidence="2">2-amino-4-hydroxy-6-hydroxymethyldihydropteridine diphosphokinase</fullName>
        <ecNumber evidence="2">2.7.6.3</ecNumber>
    </recommendedName>
</protein>
<keyword evidence="7" id="KW-0289">Folate biosynthesis</keyword>
<dbReference type="AlphaFoldDB" id="A0A918K4E5"/>
<evidence type="ECO:0000256" key="5">
    <source>
        <dbReference type="ARBA" id="ARBA00022777"/>
    </source>
</evidence>
<comment type="caution">
    <text evidence="9">The sequence shown here is derived from an EMBL/GenBank/DDBJ whole genome shotgun (WGS) entry which is preliminary data.</text>
</comment>
<evidence type="ECO:0000256" key="7">
    <source>
        <dbReference type="ARBA" id="ARBA00022909"/>
    </source>
</evidence>
<evidence type="ECO:0000256" key="2">
    <source>
        <dbReference type="ARBA" id="ARBA00013253"/>
    </source>
</evidence>
<evidence type="ECO:0000256" key="3">
    <source>
        <dbReference type="ARBA" id="ARBA00022679"/>
    </source>
</evidence>
<dbReference type="GO" id="GO:0003848">
    <property type="term" value="F:2-amino-4-hydroxy-6-hydroxymethyldihydropteridine diphosphokinase activity"/>
    <property type="evidence" value="ECO:0007669"/>
    <property type="project" value="UniProtKB-EC"/>
</dbReference>
<evidence type="ECO:0000313" key="10">
    <source>
        <dbReference type="Proteomes" id="UP000626148"/>
    </source>
</evidence>
<dbReference type="InterPro" id="IPR035907">
    <property type="entry name" value="Hppk_sf"/>
</dbReference>